<proteinExistence type="predicted"/>
<dbReference type="HOGENOM" id="CLU_699656_0_0_0"/>
<feature type="coiled-coil region" evidence="1">
    <location>
        <begin position="122"/>
        <end position="156"/>
    </location>
</feature>
<dbReference type="AlphaFoldDB" id="D3PEB9"/>
<dbReference type="Gene3D" id="1.10.287.130">
    <property type="match status" value="1"/>
</dbReference>
<organism evidence="2 3">
    <name type="scientific">Deferribacter desulfuricans (strain DSM 14783 / JCM 11476 / NBRC 101012 / SSM1)</name>
    <dbReference type="NCBI Taxonomy" id="639282"/>
    <lineage>
        <taxon>Bacteria</taxon>
        <taxon>Pseudomonadati</taxon>
        <taxon>Deferribacterota</taxon>
        <taxon>Deferribacteres</taxon>
        <taxon>Deferribacterales</taxon>
        <taxon>Deferribacteraceae</taxon>
        <taxon>Deferribacter</taxon>
    </lineage>
</organism>
<dbReference type="RefSeq" id="WP_013008188.1">
    <property type="nucleotide sequence ID" value="NC_013939.1"/>
</dbReference>
<keyword evidence="3" id="KW-1185">Reference proteome</keyword>
<keyword evidence="1" id="KW-0175">Coiled coil</keyword>
<name>D3PEB9_DEFDS</name>
<protein>
    <recommendedName>
        <fullName evidence="4">Signal transduction histidine kinase dimerisation/phosphoacceptor domain-containing protein</fullName>
    </recommendedName>
</protein>
<dbReference type="OrthoDB" id="9795559at2"/>
<accession>D3PEB9</accession>
<evidence type="ECO:0008006" key="4">
    <source>
        <dbReference type="Google" id="ProtNLM"/>
    </source>
</evidence>
<sequence>MVIKVLLLSSDKKLLKKLHDICTKNNYYFFYVDDLNEARNFLLNEDVSVCFITREIINNPISFILTLRNFGCNSSFIFIGDVTKDEIRFFLKNGFYDCLSYDEEDIVIQSIIEEAVENKLSFENVRALAKNLEESNNQLLNKTRELEVEKKHLNDVIDALKLINNFIKEVNNVELDDLESIVSSYIEQQVYDKFYFVVKNFNNIKEICITNIPNGENLLNESLDKLFIDENNNKKLGFSLKLDNKEINFICFPLYYNNNYFGHICVEKSLQNHEMLYIELLSEHLSIHIYNRSVMLQLKEAQAQLAENEKMKAIFAMAVSLNHTINNNLLGISLNFEYIKRFCNDEKLLKSFEIIETSIKNISDIVKKLQEVKSIDYQEYLDGIKMLKLDKGKD</sequence>
<dbReference type="eggNOG" id="COG4191">
    <property type="taxonomic scope" value="Bacteria"/>
</dbReference>
<dbReference type="Proteomes" id="UP000001520">
    <property type="component" value="Chromosome"/>
</dbReference>
<dbReference type="STRING" id="639282.DEFDS_1482"/>
<gene>
    <name evidence="2" type="ordered locus">DEFDS_1482</name>
</gene>
<evidence type="ECO:0000313" key="3">
    <source>
        <dbReference type="Proteomes" id="UP000001520"/>
    </source>
</evidence>
<evidence type="ECO:0000256" key="1">
    <source>
        <dbReference type="SAM" id="Coils"/>
    </source>
</evidence>
<dbReference type="KEGG" id="ddf:DEFDS_1482"/>
<dbReference type="EMBL" id="AP011529">
    <property type="protein sequence ID" value="BAI80942.1"/>
    <property type="molecule type" value="Genomic_DNA"/>
</dbReference>
<reference evidence="2 3" key="1">
    <citation type="journal article" date="2010" name="DNA Res.">
        <title>Bacterial lifestyle in a deep-sea hydrothermal vent chimney revealed by the genome sequence of the thermophilic bacterium Deferribacter desulfuricans SSM1.</title>
        <authorList>
            <person name="Takaki Y."/>
            <person name="Shimamura S."/>
            <person name="Nakagawa S."/>
            <person name="Fukuhara Y."/>
            <person name="Horikawa H."/>
            <person name="Ankai A."/>
            <person name="Harada T."/>
            <person name="Hosoyama A."/>
            <person name="Oguchi A."/>
            <person name="Fukui S."/>
            <person name="Fujita N."/>
            <person name="Takami H."/>
            <person name="Takai K."/>
        </authorList>
    </citation>
    <scope>NUCLEOTIDE SEQUENCE [LARGE SCALE GENOMIC DNA]</scope>
    <source>
        <strain evidence="3">DSM 14783 / JCM 11476 / NBRC 101012 / SSM1</strain>
    </source>
</reference>
<evidence type="ECO:0000313" key="2">
    <source>
        <dbReference type="EMBL" id="BAI80942.1"/>
    </source>
</evidence>
<dbReference type="eggNOG" id="COG4565">
    <property type="taxonomic scope" value="Bacteria"/>
</dbReference>